<evidence type="ECO:0000256" key="6">
    <source>
        <dbReference type="SAM" id="Phobius"/>
    </source>
</evidence>
<keyword evidence="4 6" id="KW-0472">Membrane</keyword>
<feature type="transmembrane region" description="Helical" evidence="6">
    <location>
        <begin position="44"/>
        <end position="64"/>
    </location>
</feature>
<comment type="subcellular location">
    <subcellularLocation>
        <location evidence="1">Membrane</location>
        <topology evidence="1">Multi-pass membrane protein</topology>
    </subcellularLocation>
</comment>
<evidence type="ECO:0000256" key="4">
    <source>
        <dbReference type="ARBA" id="ARBA00023136"/>
    </source>
</evidence>
<evidence type="ECO:0000256" key="2">
    <source>
        <dbReference type="ARBA" id="ARBA00022692"/>
    </source>
</evidence>
<feature type="transmembrane region" description="Helical" evidence="6">
    <location>
        <begin position="107"/>
        <end position="127"/>
    </location>
</feature>
<gene>
    <name evidence="7" type="ORF">EHUX00137_LOCUS22488</name>
    <name evidence="8" type="ORF">EHUX00137_LOCUS22491</name>
</gene>
<evidence type="ECO:0000256" key="1">
    <source>
        <dbReference type="ARBA" id="ARBA00004141"/>
    </source>
</evidence>
<proteinExistence type="predicted"/>
<dbReference type="AlphaFoldDB" id="A0A6V2S9U2"/>
<evidence type="ECO:0000313" key="7">
    <source>
        <dbReference type="EMBL" id="CAE0557602.1"/>
    </source>
</evidence>
<evidence type="ECO:0000256" key="5">
    <source>
        <dbReference type="SAM" id="MobiDB-lite"/>
    </source>
</evidence>
<keyword evidence="2 6" id="KW-0812">Transmembrane</keyword>
<sequence length="269" mass="28277">MAVGATAASGVAGAFSIVFSKIFSEGVAHRWIGKGDTSVLSNGVTWASFAGILACFPAQLWLLNWGLGAGKAAFTVPLYTVMIISNNIIQGGLLFDEFTCLAETTWKLAVFIVALFVVLVGVAALAAQQGKASDIADASGRTTEPSRQPVAVFTSFAAASTEHATADMFGDSWRARSPVSRRSRLFYPPDDPDSPQNKASSHFEERKSLLQQILADRAEARGGVQLDEGAVEVEVMAAATRYASSGERQAPDGGGADDDDAKSDILLVA</sequence>
<accession>A0A6V2S9U2</accession>
<reference evidence="7" key="1">
    <citation type="submission" date="2021-01" db="EMBL/GenBank/DDBJ databases">
        <authorList>
            <person name="Corre E."/>
            <person name="Pelletier E."/>
            <person name="Niang G."/>
            <person name="Scheremetjew M."/>
            <person name="Finn R."/>
            <person name="Kale V."/>
            <person name="Holt S."/>
            <person name="Cochrane G."/>
            <person name="Meng A."/>
            <person name="Brown T."/>
            <person name="Cohen L."/>
        </authorList>
    </citation>
    <scope>NUCLEOTIDE SEQUENCE</scope>
    <source>
        <strain evidence="7">379</strain>
    </source>
</reference>
<dbReference type="PANTHER" id="PTHR12570:SF9">
    <property type="entry name" value="MAGNESIUM TRANSPORTER NIPA8-RELATED"/>
    <property type="match status" value="1"/>
</dbReference>
<feature type="transmembrane region" description="Helical" evidence="6">
    <location>
        <begin position="76"/>
        <end position="95"/>
    </location>
</feature>
<dbReference type="PANTHER" id="PTHR12570">
    <property type="match status" value="1"/>
</dbReference>
<evidence type="ECO:0000256" key="3">
    <source>
        <dbReference type="ARBA" id="ARBA00022989"/>
    </source>
</evidence>
<feature type="region of interest" description="Disordered" evidence="5">
    <location>
        <begin position="183"/>
        <end position="203"/>
    </location>
</feature>
<evidence type="ECO:0000313" key="8">
    <source>
        <dbReference type="EMBL" id="CAE0557608.1"/>
    </source>
</evidence>
<organism evidence="7">
    <name type="scientific">Emiliania huxleyi</name>
    <name type="common">Coccolithophore</name>
    <name type="synonym">Pontosphaera huxleyi</name>
    <dbReference type="NCBI Taxonomy" id="2903"/>
    <lineage>
        <taxon>Eukaryota</taxon>
        <taxon>Haptista</taxon>
        <taxon>Haptophyta</taxon>
        <taxon>Prymnesiophyceae</taxon>
        <taxon>Isochrysidales</taxon>
        <taxon>Noelaerhabdaceae</taxon>
        <taxon>Emiliania</taxon>
    </lineage>
</organism>
<dbReference type="GO" id="GO:0015095">
    <property type="term" value="F:magnesium ion transmembrane transporter activity"/>
    <property type="evidence" value="ECO:0007669"/>
    <property type="project" value="InterPro"/>
</dbReference>
<dbReference type="EMBL" id="HBIR01029088">
    <property type="protein sequence ID" value="CAE0557602.1"/>
    <property type="molecule type" value="Transcribed_RNA"/>
</dbReference>
<dbReference type="EMBL" id="HBIR01029091">
    <property type="protein sequence ID" value="CAE0557608.1"/>
    <property type="molecule type" value="Transcribed_RNA"/>
</dbReference>
<name>A0A6V2S9U2_EMIHU</name>
<dbReference type="GO" id="GO:0016020">
    <property type="term" value="C:membrane"/>
    <property type="evidence" value="ECO:0007669"/>
    <property type="project" value="UniProtKB-SubCell"/>
</dbReference>
<feature type="region of interest" description="Disordered" evidence="5">
    <location>
        <begin position="242"/>
        <end position="269"/>
    </location>
</feature>
<dbReference type="InterPro" id="IPR008521">
    <property type="entry name" value="Mg_trans_NIPA"/>
</dbReference>
<protein>
    <submittedName>
        <fullName evidence="7">Uncharacterized protein</fullName>
    </submittedName>
</protein>
<keyword evidence="3 6" id="KW-1133">Transmembrane helix</keyword>